<name>A0A120FHA8_9HYPH</name>
<feature type="compositionally biased region" description="Basic and acidic residues" evidence="1">
    <location>
        <begin position="45"/>
        <end position="59"/>
    </location>
</feature>
<evidence type="ECO:0000313" key="3">
    <source>
        <dbReference type="Proteomes" id="UP000068164"/>
    </source>
</evidence>
<keyword evidence="3" id="KW-1185">Reference proteome</keyword>
<accession>A0A120FHA8</accession>
<evidence type="ECO:0000313" key="2">
    <source>
        <dbReference type="EMBL" id="KWV45666.1"/>
    </source>
</evidence>
<dbReference type="OrthoDB" id="5410551at2"/>
<feature type="region of interest" description="Disordered" evidence="1">
    <location>
        <begin position="172"/>
        <end position="197"/>
    </location>
</feature>
<proteinExistence type="predicted"/>
<sequence>MADYITYRNQGATRNQPLDDDLAKRLAYLQKMGVTMEVFSGGQPTKEEGGPRTGSVRHDHGGAADAFFYKDGRKLDWANQSDRPIFEQIVSQGKANGITGFGAGPGYMQPGSMHIGGGTPGVWGADGKSANAPEWLSKAYGGAPSSMMAQVQSKQIDPIAEVVAAAGNTAPQAVAGSSGTPSATVAASDVPATPPATADASKGLLGIEIPKGLPAMLQFSALAMNQQQPQDDTPRGGLLQSQPVQVQQLSMGQAKTYKPWEQYLGLLGGRLA</sequence>
<dbReference type="AlphaFoldDB" id="A0A120FHA8"/>
<protein>
    <submittedName>
        <fullName evidence="2">Uncharacterized protein</fullName>
    </submittedName>
</protein>
<gene>
    <name evidence="2" type="ORF">AS026_15790</name>
</gene>
<organism evidence="2 3">
    <name type="scientific">Rhizobium altiplani</name>
    <dbReference type="NCBI Taxonomy" id="1864509"/>
    <lineage>
        <taxon>Bacteria</taxon>
        <taxon>Pseudomonadati</taxon>
        <taxon>Pseudomonadota</taxon>
        <taxon>Alphaproteobacteria</taxon>
        <taxon>Hyphomicrobiales</taxon>
        <taxon>Rhizobiaceae</taxon>
        <taxon>Rhizobium/Agrobacterium group</taxon>
        <taxon>Rhizobium</taxon>
    </lineage>
</organism>
<reference evidence="2 3" key="1">
    <citation type="submission" date="2015-11" db="EMBL/GenBank/DDBJ databases">
        <title>Draft Genome Sequence of the Strain BR 10423 (Rhizobium sp.) isolated from nodules of Mimosa pudica.</title>
        <authorList>
            <person name="Barauna A.C."/>
            <person name="Zilli J.E."/>
            <person name="Simoes-Araujo J.L."/>
            <person name="Reis V.M."/>
            <person name="James E.K."/>
            <person name="Reis F.B.Jr."/>
            <person name="Rouws L.F."/>
            <person name="Passos S.R."/>
            <person name="Gois S.R."/>
        </authorList>
    </citation>
    <scope>NUCLEOTIDE SEQUENCE [LARGE SCALE GENOMIC DNA]</scope>
    <source>
        <strain evidence="2 3">BR10423</strain>
    </source>
</reference>
<feature type="compositionally biased region" description="Low complexity" evidence="1">
    <location>
        <begin position="181"/>
        <end position="197"/>
    </location>
</feature>
<dbReference type="Proteomes" id="UP000068164">
    <property type="component" value="Unassembled WGS sequence"/>
</dbReference>
<evidence type="ECO:0000256" key="1">
    <source>
        <dbReference type="SAM" id="MobiDB-lite"/>
    </source>
</evidence>
<dbReference type="RefSeq" id="WP_062373062.1">
    <property type="nucleotide sequence ID" value="NZ_LNCD01000115.1"/>
</dbReference>
<feature type="region of interest" description="Disordered" evidence="1">
    <location>
        <begin position="40"/>
        <end position="59"/>
    </location>
</feature>
<dbReference type="EMBL" id="LNCD01000115">
    <property type="protein sequence ID" value="KWV45666.1"/>
    <property type="molecule type" value="Genomic_DNA"/>
</dbReference>
<comment type="caution">
    <text evidence="2">The sequence shown here is derived from an EMBL/GenBank/DDBJ whole genome shotgun (WGS) entry which is preliminary data.</text>
</comment>